<dbReference type="InterPro" id="IPR027417">
    <property type="entry name" value="P-loop_NTPase"/>
</dbReference>
<sequence length="1241" mass="147291">MSRLQTIENRLMEINETVFQELCDSYLILRNSNYASFARTGSQSGKQKTTKGTPDSFFLLPDGKYIFVEYSTNISAGVKKLKEDIEKCLDQEKTGIAIESIKEIVLCMNFNLKSDSVNQLNSLIEDKEITLTLITLDLLALELHLQHRDLVHQYLDLAFDTGQIVSLESFIKEYNKASNGIATPLDNSFLHREKEKNEMKDAINTSDFVILNGAAGVGKTKLAIETIRELLIEHTNYEAYCISYKNFDLLQDLYDYFNPNKDYILFVDDANRIDAFNQILGFYKTDRKGKLKIFITVRDYALNEIKNLCSNLSKTVLDIEKLKDEHIVDIIKAEPFKIFNEGYQNEIIAIADGNPRLAIMSALLAIEKQDLSVLHNVSELFEKYFTTFINDKINIEDKFTIQCLGVISFFHTLPYKNRQLLEPIIKVFDINYDELVETIEKLEKWELVEIKYDYVKVPEQNISNYFFYLAFIDKDYLSFKLLLEKFYGTNAERFKDCVIAANNSFGAEKVMEKVRPSLINYLNSKVSPEQSLEFLKVFWFYLQNEALEYLFEKIMALPDVNVQEYNTSYDQNQFAYNKNEVIESIGNYFKFIPMELKSSIELSLEFVRRQPHHLPELIQKFRETFSFEMEDERYGYYRQLTLFELLINGVKKGDTLYSIAFYELAKTFLKFTFEVVKATRGDKITFYKYELSNIEKLQSFRKHIWDTVISHFDKNNIMSLDLLLSYCEEYTENKDIVSFDKGYILILIEKHLDPGVFEHCLFVQKYLRFLNRNSITDSKMDTLKAKYRNELYEMYLRIDWDRIRDKDMYDFDDFKKYEDLKEQEIRKSFLLQSTEEVSNFFEDYLYLIGFIKNTWNQNKVLDIVVDENFNHNCQIGHTLLELIIEKNSDLNYVPFLVFKNHLNKSNLVKEFLNLLEKRSFTCRLRWVLAFYENIDPAYLETKLVNRFIELIKNIDETVYIYLGNLSHLQNIKENFYKDLLETITIENRERLNKVRIECRDDSLLSYLDSINNIETIMEMYIQQFLLDSYFDYKGKILKHILSIDPDYLLELTDKLYSEEDRKFKKRNGLGFIWDIENIENPLEKVFDFTLDKELYFGIAEHFCNIFFVNIDSQNFERAREFILEYVKKNHQNIKKMNVILDIIHNTRNEWFNDVVKIFINFNQDLKVFSKIWWLKRSRSFNADQLFSDLEASDWRKILDIINEVDLGIKLISIKKYLVTKIELLRQSAEEEKKQAFLRVKN</sequence>
<evidence type="ECO:0000259" key="1">
    <source>
        <dbReference type="Pfam" id="PF20720"/>
    </source>
</evidence>
<accession>A0AAE3LN65</accession>
<evidence type="ECO:0000313" key="2">
    <source>
        <dbReference type="EMBL" id="MCU9614350.1"/>
    </source>
</evidence>
<keyword evidence="3" id="KW-1185">Reference proteome</keyword>
<protein>
    <recommendedName>
        <fullName evidence="1">Novel STAND NTPase 3 domain-containing protein</fullName>
    </recommendedName>
</protein>
<dbReference type="SUPFAM" id="SSF52540">
    <property type="entry name" value="P-loop containing nucleoside triphosphate hydrolases"/>
    <property type="match status" value="1"/>
</dbReference>
<proteinExistence type="predicted"/>
<organism evidence="2 3">
    <name type="scientific">Perspicuibacillus lycopersici</name>
    <dbReference type="NCBI Taxonomy" id="1325689"/>
    <lineage>
        <taxon>Bacteria</taxon>
        <taxon>Bacillati</taxon>
        <taxon>Bacillota</taxon>
        <taxon>Bacilli</taxon>
        <taxon>Bacillales</taxon>
        <taxon>Bacillaceae</taxon>
        <taxon>Perspicuibacillus</taxon>
    </lineage>
</organism>
<dbReference type="EMBL" id="JAOUSF010000004">
    <property type="protein sequence ID" value="MCU9614350.1"/>
    <property type="molecule type" value="Genomic_DNA"/>
</dbReference>
<reference evidence="2" key="1">
    <citation type="submission" date="2022-10" db="EMBL/GenBank/DDBJ databases">
        <title>Description of Fervidibacillus gen. nov. in the family Fervidibacillaceae fam. nov. with two species, Fervidibacillus albus sp. nov., and Fervidibacillus halotolerans sp. nov., isolated from tidal flat sediments.</title>
        <authorList>
            <person name="Kwon K.K."/>
            <person name="Yang S.-H."/>
        </authorList>
    </citation>
    <scope>NUCLEOTIDE SEQUENCE</scope>
    <source>
        <strain evidence="2">JCM 19140</strain>
    </source>
</reference>
<comment type="caution">
    <text evidence="2">The sequence shown here is derived from an EMBL/GenBank/DDBJ whole genome shotgun (WGS) entry which is preliminary data.</text>
</comment>
<gene>
    <name evidence="2" type="ORF">OEV98_12465</name>
</gene>
<dbReference type="Gene3D" id="3.40.50.300">
    <property type="entry name" value="P-loop containing nucleotide triphosphate hydrolases"/>
    <property type="match status" value="1"/>
</dbReference>
<name>A0AAE3LN65_9BACI</name>
<dbReference type="InterPro" id="IPR049050">
    <property type="entry name" value="nSTAND3"/>
</dbReference>
<evidence type="ECO:0000313" key="3">
    <source>
        <dbReference type="Proteomes" id="UP001209318"/>
    </source>
</evidence>
<dbReference type="AlphaFoldDB" id="A0AAE3LN65"/>
<feature type="domain" description="Novel STAND NTPase 3" evidence="1">
    <location>
        <begin position="195"/>
        <end position="327"/>
    </location>
</feature>
<dbReference type="Pfam" id="PF20720">
    <property type="entry name" value="nSTAND3"/>
    <property type="match status" value="1"/>
</dbReference>
<dbReference type="Proteomes" id="UP001209318">
    <property type="component" value="Unassembled WGS sequence"/>
</dbReference>
<dbReference type="RefSeq" id="WP_263073627.1">
    <property type="nucleotide sequence ID" value="NZ_JAOUSF010000004.1"/>
</dbReference>